<accession>A0A3S7PZJ5</accession>
<dbReference type="PANTHER" id="PTHR30011:SF16">
    <property type="entry name" value="C2H2 FINGER DOMAIN TRANSCRIPTION FACTOR (EUROFUNG)-RELATED"/>
    <property type="match status" value="1"/>
</dbReference>
<feature type="domain" description="Luciferase-like" evidence="5">
    <location>
        <begin position="11"/>
        <end position="238"/>
    </location>
</feature>
<dbReference type="InterPro" id="IPR011251">
    <property type="entry name" value="Luciferase-like_dom"/>
</dbReference>
<keyword evidence="2" id="KW-0288">FMN</keyword>
<dbReference type="EMBL" id="MH544245">
    <property type="protein sequence ID" value="AXG22411.1"/>
    <property type="molecule type" value="Genomic_DNA"/>
</dbReference>
<sequence length="310" mass="32577">MTLVLFAQLTTAGSGGGNGRATFAHVCEWARAAQRAGIDALLFDDGQDVQPAGQGAFEAGTLAAALAAATDGIGLVPSISTDQLAPYHVARLLATIDYLSGGRAGWEMAAPAAGLARAEEFAEVVCGLWDSFADDAFLRDRESGVYFRPERLRPLDHKGAHFDVAGPLNIARPPQGHPVLVRRADSPEAAALAGRVSDIAVVPVDRADDVREIADTVTESAQAAGRRRGDVLILLERSTATPVEHLIRLAGSGVVNGFSLVASQHDSAEKAYTDMLEIAAAVRRRSPGASDTTLRARLGLRRPLGKWSAA</sequence>
<organism evidence="6">
    <name type="scientific">Nocardia argentinensis</name>
    <dbReference type="NCBI Taxonomy" id="1311812"/>
    <lineage>
        <taxon>Bacteria</taxon>
        <taxon>Bacillati</taxon>
        <taxon>Actinomycetota</taxon>
        <taxon>Actinomycetes</taxon>
        <taxon>Mycobacteriales</taxon>
        <taxon>Nocardiaceae</taxon>
        <taxon>Nocardia</taxon>
    </lineage>
</organism>
<dbReference type="AlphaFoldDB" id="A0A3S7PZJ5"/>
<name>A0A3S7PZJ5_9NOCA</name>
<evidence type="ECO:0000256" key="3">
    <source>
        <dbReference type="ARBA" id="ARBA00023002"/>
    </source>
</evidence>
<dbReference type="SUPFAM" id="SSF51679">
    <property type="entry name" value="Bacterial luciferase-like"/>
    <property type="match status" value="1"/>
</dbReference>
<dbReference type="Pfam" id="PF00296">
    <property type="entry name" value="Bac_luciferase"/>
    <property type="match status" value="1"/>
</dbReference>
<reference evidence="6" key="1">
    <citation type="submission" date="2018-06" db="EMBL/GenBank/DDBJ databases">
        <title>Enzyme-Catalysed Bifurcated [4+2] and [4+6] Pericyclic Reactions in Streptoseomycin Biosynthesis.</title>
        <authorList>
            <person name="Wang K.B."/>
            <person name="Zhang B."/>
            <person name="Wang W."/>
            <person name="Ge H.M."/>
        </authorList>
    </citation>
    <scope>NUCLEOTIDE SEQUENCE</scope>
    <source>
        <strain evidence="6">ATCC 31306</strain>
    </source>
</reference>
<dbReference type="InterPro" id="IPR051260">
    <property type="entry name" value="Diverse_substr_monoxygenases"/>
</dbReference>
<keyword evidence="1" id="KW-0285">Flavoprotein</keyword>
<keyword evidence="4" id="KW-0503">Monooxygenase</keyword>
<dbReference type="PANTHER" id="PTHR30011">
    <property type="entry name" value="ALKANESULFONATE MONOOXYGENASE-RELATED"/>
    <property type="match status" value="1"/>
</dbReference>
<dbReference type="GO" id="GO:0004497">
    <property type="term" value="F:monooxygenase activity"/>
    <property type="evidence" value="ECO:0007669"/>
    <property type="project" value="UniProtKB-KW"/>
</dbReference>
<evidence type="ECO:0000256" key="4">
    <source>
        <dbReference type="ARBA" id="ARBA00023033"/>
    </source>
</evidence>
<gene>
    <name evidence="6" type="primary">ngnO1</name>
</gene>
<evidence type="ECO:0000256" key="1">
    <source>
        <dbReference type="ARBA" id="ARBA00022630"/>
    </source>
</evidence>
<dbReference type="InterPro" id="IPR036661">
    <property type="entry name" value="Luciferase-like_sf"/>
</dbReference>
<dbReference type="Gene3D" id="3.20.20.30">
    <property type="entry name" value="Luciferase-like domain"/>
    <property type="match status" value="1"/>
</dbReference>
<evidence type="ECO:0000259" key="5">
    <source>
        <dbReference type="Pfam" id="PF00296"/>
    </source>
</evidence>
<evidence type="ECO:0000256" key="2">
    <source>
        <dbReference type="ARBA" id="ARBA00022643"/>
    </source>
</evidence>
<protein>
    <submittedName>
        <fullName evidence="6">LLM class flavin-dependent oxidoreductase</fullName>
    </submittedName>
</protein>
<proteinExistence type="predicted"/>
<evidence type="ECO:0000313" key="6">
    <source>
        <dbReference type="EMBL" id="AXG22411.1"/>
    </source>
</evidence>
<keyword evidence="3" id="KW-0560">Oxidoreductase</keyword>
<dbReference type="GO" id="GO:0016705">
    <property type="term" value="F:oxidoreductase activity, acting on paired donors, with incorporation or reduction of molecular oxygen"/>
    <property type="evidence" value="ECO:0007669"/>
    <property type="project" value="InterPro"/>
</dbReference>